<dbReference type="GO" id="GO:0006144">
    <property type="term" value="P:purine nucleobase metabolic process"/>
    <property type="evidence" value="ECO:0007669"/>
    <property type="project" value="UniProtKB-KW"/>
</dbReference>
<feature type="domain" description="Oxo-4-hydroxy-4-carboxy-5-ureidoimidazoline decarboxylase" evidence="9">
    <location>
        <begin position="106"/>
        <end position="186"/>
    </location>
</feature>
<protein>
    <recommendedName>
        <fullName evidence="12">Hydroxyisourate hydrolase</fullName>
    </recommendedName>
</protein>
<keyword evidence="5" id="KW-0210">Decarboxylase</keyword>
<dbReference type="AlphaFoldDB" id="A0A9Q1JSV7"/>
<organism evidence="10 11">
    <name type="scientific">Carnegiea gigantea</name>
    <dbReference type="NCBI Taxonomy" id="171969"/>
    <lineage>
        <taxon>Eukaryota</taxon>
        <taxon>Viridiplantae</taxon>
        <taxon>Streptophyta</taxon>
        <taxon>Embryophyta</taxon>
        <taxon>Tracheophyta</taxon>
        <taxon>Spermatophyta</taxon>
        <taxon>Magnoliopsida</taxon>
        <taxon>eudicotyledons</taxon>
        <taxon>Gunneridae</taxon>
        <taxon>Pentapetalae</taxon>
        <taxon>Caryophyllales</taxon>
        <taxon>Cactineae</taxon>
        <taxon>Cactaceae</taxon>
        <taxon>Cactoideae</taxon>
        <taxon>Echinocereeae</taxon>
        <taxon>Carnegiea</taxon>
    </lineage>
</organism>
<dbReference type="InterPro" id="IPR036817">
    <property type="entry name" value="Transthyretin/HIU_hydrolase_sf"/>
</dbReference>
<keyword evidence="4" id="KW-0659">Purine metabolism</keyword>
<dbReference type="SUPFAM" id="SSF49472">
    <property type="entry name" value="Transthyretin (synonym: prealbumin)"/>
    <property type="match status" value="1"/>
</dbReference>
<dbReference type="GO" id="GO:0051997">
    <property type="term" value="F:2-oxo-4-hydroxy-4-carboxy-5-ureidoimidazoline decarboxylase activity"/>
    <property type="evidence" value="ECO:0007669"/>
    <property type="project" value="UniProtKB-EC"/>
</dbReference>
<evidence type="ECO:0000259" key="9">
    <source>
        <dbReference type="Pfam" id="PF09349"/>
    </source>
</evidence>
<dbReference type="PANTHER" id="PTHR43466:SF1">
    <property type="entry name" value="2-OXO-4-HYDROXY-4-CARBOXY-5-UREIDOIMIDAZOLINE DECARBOXYLASE-RELATED"/>
    <property type="match status" value="1"/>
</dbReference>
<name>A0A9Q1JSV7_9CARY</name>
<evidence type="ECO:0000256" key="5">
    <source>
        <dbReference type="ARBA" id="ARBA00022793"/>
    </source>
</evidence>
<comment type="caution">
    <text evidence="10">The sequence shown here is derived from an EMBL/GenBank/DDBJ whole genome shotgun (WGS) entry which is preliminary data.</text>
</comment>
<dbReference type="CDD" id="cd05822">
    <property type="entry name" value="TLP_HIUase"/>
    <property type="match status" value="1"/>
</dbReference>
<evidence type="ECO:0000256" key="3">
    <source>
        <dbReference type="ARBA" id="ARBA00004754"/>
    </source>
</evidence>
<dbReference type="InterPro" id="IPR018020">
    <property type="entry name" value="OHCU_decarboxylase"/>
</dbReference>
<keyword evidence="11" id="KW-1185">Reference proteome</keyword>
<keyword evidence="7" id="KW-0456">Lyase</keyword>
<evidence type="ECO:0000256" key="2">
    <source>
        <dbReference type="ARBA" id="ARBA00001163"/>
    </source>
</evidence>
<dbReference type="GO" id="GO:0005777">
    <property type="term" value="C:peroxisome"/>
    <property type="evidence" value="ECO:0007669"/>
    <property type="project" value="TreeGrafter"/>
</dbReference>
<comment type="catalytic activity">
    <reaction evidence="2">
        <text>5-hydroxy-2-oxo-4-ureido-2,5-dihydro-1H-imidazole-5-carboxylate + H(+) = (S)-allantoin + CO2</text>
        <dbReference type="Rhea" id="RHEA:26301"/>
        <dbReference type="ChEBI" id="CHEBI:15378"/>
        <dbReference type="ChEBI" id="CHEBI:15678"/>
        <dbReference type="ChEBI" id="CHEBI:16526"/>
        <dbReference type="ChEBI" id="CHEBI:58639"/>
        <dbReference type="EC" id="4.1.1.97"/>
    </reaction>
</comment>
<dbReference type="Gene3D" id="1.10.3330.10">
    <property type="entry name" value="Oxo-4-hydroxy-4-carboxy-5-ureidoimidazoline decarboxylase"/>
    <property type="match status" value="1"/>
</dbReference>
<dbReference type="Pfam" id="PF09349">
    <property type="entry name" value="OHCU_decarbox"/>
    <property type="match status" value="1"/>
</dbReference>
<dbReference type="Gene3D" id="2.60.40.180">
    <property type="entry name" value="Transthyretin/hydroxyisourate hydrolase domain"/>
    <property type="match status" value="1"/>
</dbReference>
<proteinExistence type="predicted"/>
<evidence type="ECO:0000256" key="4">
    <source>
        <dbReference type="ARBA" id="ARBA00022631"/>
    </source>
</evidence>
<dbReference type="SUPFAM" id="SSF158694">
    <property type="entry name" value="UraD-Like"/>
    <property type="match status" value="2"/>
</dbReference>
<evidence type="ECO:0000313" key="10">
    <source>
        <dbReference type="EMBL" id="KAJ8430430.1"/>
    </source>
</evidence>
<dbReference type="Pfam" id="PF00576">
    <property type="entry name" value="Transthyretin"/>
    <property type="match status" value="1"/>
</dbReference>
<comment type="catalytic activity">
    <reaction evidence="1">
        <text>5-hydroxyisourate + H2O = 5-hydroxy-2-oxo-4-ureido-2,5-dihydro-1H-imidazole-5-carboxylate + H(+)</text>
        <dbReference type="Rhea" id="RHEA:23736"/>
        <dbReference type="ChEBI" id="CHEBI:15377"/>
        <dbReference type="ChEBI" id="CHEBI:15378"/>
        <dbReference type="ChEBI" id="CHEBI:18072"/>
        <dbReference type="ChEBI" id="CHEBI:58639"/>
        <dbReference type="EC" id="3.5.2.17"/>
    </reaction>
</comment>
<dbReference type="InterPro" id="IPR014306">
    <property type="entry name" value="Hydroxyisourate_hydrolase"/>
</dbReference>
<dbReference type="GO" id="GO:0033971">
    <property type="term" value="F:hydroxyisourate hydrolase activity"/>
    <property type="evidence" value="ECO:0007669"/>
    <property type="project" value="UniProtKB-EC"/>
</dbReference>
<dbReference type="InterPro" id="IPR023416">
    <property type="entry name" value="Transthyretin/HIU_hydrolase_d"/>
</dbReference>
<evidence type="ECO:0000256" key="7">
    <source>
        <dbReference type="ARBA" id="ARBA00023239"/>
    </source>
</evidence>
<comment type="pathway">
    <text evidence="3">Purine metabolism; urate degradation; (S)-allantoin from urate: step 3/3.</text>
</comment>
<sequence length="363" mass="40255">MENPARLELEEKDFLACCGSTKFAKEMAALSPIPNLDKAIEVARDVWFNKVGVLGWLEAFSAHPQIGQTRAAKHTSETSAQLSQLVLFLVSFFKFKYAQKEILSFKKWSKGEQSTAMATATSATLQELTEWNARYKEKFGFIFLICASGRSTAEILAELKRRYSNRPIVEFEIAAQEQMKITELRLVKLVSERSSAAAATQHQPATAMSKAEEDRLSMIGAHLTSPSEAYQVKISQAPKRSKPPITTHVLDVAQGHPGRAVELLLEMWTGPQPLSFPGSDPSGWSTLGSGVTDEDGRGTPLMSIVDAVKPGIYRISFNSGKYYPNGFFPFVSVVFRITESQQFEHFHVPLLMAPFGFSTYRGS</sequence>
<dbReference type="InterPro" id="IPR036778">
    <property type="entry name" value="OHCU_decarboxylase_sf"/>
</dbReference>
<dbReference type="PANTHER" id="PTHR43466">
    <property type="entry name" value="2-OXO-4-HYDROXY-4-CARBOXY-5-UREIDOIMIDAZOLINE DECARBOXYLASE-RELATED"/>
    <property type="match status" value="1"/>
</dbReference>
<evidence type="ECO:0000256" key="1">
    <source>
        <dbReference type="ARBA" id="ARBA00001043"/>
    </source>
</evidence>
<dbReference type="Proteomes" id="UP001153076">
    <property type="component" value="Unassembled WGS sequence"/>
</dbReference>
<dbReference type="NCBIfam" id="TIGR02962">
    <property type="entry name" value="hdxy_isourate"/>
    <property type="match status" value="1"/>
</dbReference>
<keyword evidence="6" id="KW-0378">Hydrolase</keyword>
<dbReference type="GO" id="GO:0019628">
    <property type="term" value="P:urate catabolic process"/>
    <property type="evidence" value="ECO:0007669"/>
    <property type="project" value="TreeGrafter"/>
</dbReference>
<dbReference type="PROSITE" id="PS00769">
    <property type="entry name" value="TRANSTHYRETIN_2"/>
    <property type="match status" value="1"/>
</dbReference>
<gene>
    <name evidence="10" type="ORF">Cgig2_025857</name>
</gene>
<evidence type="ECO:0000313" key="11">
    <source>
        <dbReference type="Proteomes" id="UP001153076"/>
    </source>
</evidence>
<dbReference type="EMBL" id="JAKOGI010000795">
    <property type="protein sequence ID" value="KAJ8430430.1"/>
    <property type="molecule type" value="Genomic_DNA"/>
</dbReference>
<evidence type="ECO:0000256" key="6">
    <source>
        <dbReference type="ARBA" id="ARBA00022801"/>
    </source>
</evidence>
<evidence type="ECO:0000259" key="8">
    <source>
        <dbReference type="Pfam" id="PF00576"/>
    </source>
</evidence>
<reference evidence="10" key="1">
    <citation type="submission" date="2022-04" db="EMBL/GenBank/DDBJ databases">
        <title>Carnegiea gigantea Genome sequencing and assembly v2.</title>
        <authorList>
            <person name="Copetti D."/>
            <person name="Sanderson M.J."/>
            <person name="Burquez A."/>
            <person name="Wojciechowski M.F."/>
        </authorList>
    </citation>
    <scope>NUCLEOTIDE SEQUENCE</scope>
    <source>
        <strain evidence="10">SGP5-SGP5p</strain>
        <tissue evidence="10">Aerial part</tissue>
    </source>
</reference>
<dbReference type="InterPro" id="IPR023419">
    <property type="entry name" value="Transthyretin_CS"/>
</dbReference>
<dbReference type="OrthoDB" id="10265230at2759"/>
<feature type="domain" description="Transthyretin/hydroxyisourate hydrolase" evidence="8">
    <location>
        <begin position="245"/>
        <end position="362"/>
    </location>
</feature>
<evidence type="ECO:0008006" key="12">
    <source>
        <dbReference type="Google" id="ProtNLM"/>
    </source>
</evidence>
<accession>A0A9Q1JSV7</accession>